<evidence type="ECO:0000256" key="1">
    <source>
        <dbReference type="ARBA" id="ARBA00004245"/>
    </source>
</evidence>
<evidence type="ECO:0000256" key="8">
    <source>
        <dbReference type="SAM" id="MobiDB-lite"/>
    </source>
</evidence>
<keyword evidence="2" id="KW-0963">Cytoplasm</keyword>
<gene>
    <name evidence="9" type="ORF">CHRIB12_LOCUS20665</name>
</gene>
<proteinExistence type="predicted"/>
<evidence type="ECO:0000256" key="4">
    <source>
        <dbReference type="ARBA" id="ARBA00023017"/>
    </source>
</evidence>
<keyword evidence="6" id="KW-0206">Cytoskeleton</keyword>
<evidence type="ECO:0000313" key="10">
    <source>
        <dbReference type="Proteomes" id="UP000684084"/>
    </source>
</evidence>
<protein>
    <recommendedName>
        <fullName evidence="11">Serine/threonine protein kinase</fullName>
    </recommendedName>
</protein>
<name>A0A915ZVA9_9GLOM</name>
<accession>A0A915ZVA9</accession>
<sequence>MEQNKENNFQNDDINERSQVQKETTTLKLKKLKDSGLIKNNQKSLVQQLKLNHGLYLNGCSLENSKQAVLIESGELNINLFDDQPSAYLSINDRNSRINLLSFNSNENDGKLNESLRPTEICFNFPVAEITYTASLSESFLNFTNDDDEKLFEMYGHLLPRKILIGGKLFIDGLESINSTQIDIFNSYLTWVYNSAKYKKEIPFNDLSAAQNHFPKITTTEGINLDTHEKLTDWMNNLYRDDKVEIISYNSLIPISQLKSDTISCNNLVPISKFDTTSSLIDEKQPGVANFKEKLTLENWDKYLKYTKLVKEFQLFQGLIIDQNFELKICEENAIELINFPNIDSNDKYYLEIIKPTLILEEILIDNNIFLTDNNEDISSFPFFKVSADDLSYEDKAYFIVKCERYKISLNRNNIKPSEKFKQAIKEALESMKPLIYLQEIFDEYGHFISLSIILGKSLKNTIENSSHISKRMDLASLAFESLKSHLADFGITYLLTQKRDIIEENGLSEWIQNTKNDLEIIEYDNIIPLYDILEIEQKKKIDLILNKQNNFRIIMTGSVNLKDSHSITEKIIINIEPSLDNNNYEVFGSIVSKNNSKLEDTFVTFGSYEIDKFSATTNISKNINISKEECCIIWMMIGNPSELSVFCPKNREIQVDYIKESITLQRNNSSYSIKTSHKLSQGYDISLNCFKPMNIEFTGWSRNCVHLNISNTNKDFNYIQPNVEVAVCTLHSDLGNSKININGKGYTMGYNLTENNYIEEPQLEQANIRKYINKRYPTKSDKEKENRLIIDNKNLEFHLDLSEFVNLEEFICSRNQFTSLDISKNKQLIEIDCSQNKLVSLDLNRIQQGIYNQFHGSLRPLKELVKLEILSISNTDIESGIEFLPDSITNFRCLADKRSEAKVKKIYEQLEIYTISHIDGRYNLKAWKNNWKLVKKNEDLYYKNKQFEKLNLKIKFIELEKEGSSLHAKKEEVINKYNQLERKVKNLEEEKDILKQENNDLKKFVNELNTKLKQKEKDYEVYYQTMQQINEEDKLKSLIAEELVEKKRLQKEIKDLKHKLAIKEEDIKQSEKQLEETNRKLELEDEKYVNIKNELDNIKSSLSGIEEKKVELNKLEKKLEHEKRFTKNGTSGLRRQMNDLKKQIHLLHEQAAKAKEMENKLEETRKHKEDLQNEQINQQACIKKLYEDKGNLQQLLEILNNKLKEKEEFICNLQQQSAKKITALYDEMKENEKLINKPGKQNEEKTNNEIKDEVIFIDKLNDRDSQKIITALNKQSENSDIINKHQQQTDELKRQLNEETREYQEDLIPLNYQLRNNEELSVGLKSELNEVIEKYQYSQNFHSKEIFILISQIQADQKLIDLMLKKRKLV</sequence>
<dbReference type="PANTHER" id="PTHR18916:SF6">
    <property type="entry name" value="DYNACTIN SUBUNIT 1"/>
    <property type="match status" value="1"/>
</dbReference>
<dbReference type="Proteomes" id="UP000684084">
    <property type="component" value="Unassembled WGS sequence"/>
</dbReference>
<evidence type="ECO:0000313" key="9">
    <source>
        <dbReference type="EMBL" id="CAB5388596.1"/>
    </source>
</evidence>
<dbReference type="EMBL" id="CAGKOT010000062">
    <property type="protein sequence ID" value="CAB5388596.1"/>
    <property type="molecule type" value="Genomic_DNA"/>
</dbReference>
<comment type="caution">
    <text evidence="9">The sequence shown here is derived from an EMBL/GenBank/DDBJ whole genome shotgun (WGS) entry which is preliminary data.</text>
</comment>
<organism evidence="9 10">
    <name type="scientific">Rhizophagus irregularis</name>
    <dbReference type="NCBI Taxonomy" id="588596"/>
    <lineage>
        <taxon>Eukaryota</taxon>
        <taxon>Fungi</taxon>
        <taxon>Fungi incertae sedis</taxon>
        <taxon>Mucoromycota</taxon>
        <taxon>Glomeromycotina</taxon>
        <taxon>Glomeromycetes</taxon>
        <taxon>Glomerales</taxon>
        <taxon>Glomeraceae</taxon>
        <taxon>Rhizophagus</taxon>
    </lineage>
</organism>
<evidence type="ECO:0000256" key="6">
    <source>
        <dbReference type="ARBA" id="ARBA00023212"/>
    </source>
</evidence>
<keyword evidence="3" id="KW-0493">Microtubule</keyword>
<reference evidence="9" key="1">
    <citation type="submission" date="2020-05" db="EMBL/GenBank/DDBJ databases">
        <authorList>
            <person name="Rincon C."/>
            <person name="Sanders R I."/>
            <person name="Robbins C."/>
            <person name="Chaturvedi A."/>
        </authorList>
    </citation>
    <scope>NUCLEOTIDE SEQUENCE</scope>
    <source>
        <strain evidence="9">CHB12</strain>
    </source>
</reference>
<dbReference type="OrthoDB" id="2352604at2759"/>
<evidence type="ECO:0000256" key="3">
    <source>
        <dbReference type="ARBA" id="ARBA00022701"/>
    </source>
</evidence>
<evidence type="ECO:0000256" key="2">
    <source>
        <dbReference type="ARBA" id="ARBA00022490"/>
    </source>
</evidence>
<dbReference type="GO" id="GO:0005874">
    <property type="term" value="C:microtubule"/>
    <property type="evidence" value="ECO:0007669"/>
    <property type="project" value="UniProtKB-KW"/>
</dbReference>
<evidence type="ECO:0000256" key="5">
    <source>
        <dbReference type="ARBA" id="ARBA00023054"/>
    </source>
</evidence>
<dbReference type="VEuPathDB" id="FungiDB:RhiirFUN_005088"/>
<evidence type="ECO:0000256" key="7">
    <source>
        <dbReference type="SAM" id="Coils"/>
    </source>
</evidence>
<keyword evidence="4" id="KW-0243">Dynein</keyword>
<comment type="subcellular location">
    <subcellularLocation>
        <location evidence="1">Cytoplasm</location>
        <location evidence="1">Cytoskeleton</location>
    </subcellularLocation>
</comment>
<dbReference type="PANTHER" id="PTHR18916">
    <property type="entry name" value="DYNACTIN 1-RELATED MICROTUBULE-BINDING"/>
    <property type="match status" value="1"/>
</dbReference>
<feature type="region of interest" description="Disordered" evidence="8">
    <location>
        <begin position="1"/>
        <end position="22"/>
    </location>
</feature>
<keyword evidence="5 7" id="KW-0175">Coiled coil</keyword>
<feature type="coiled-coil region" evidence="7">
    <location>
        <begin position="971"/>
        <end position="1210"/>
    </location>
</feature>
<feature type="compositionally biased region" description="Polar residues" evidence="8">
    <location>
        <begin position="1"/>
        <end position="13"/>
    </location>
</feature>
<dbReference type="GO" id="GO:0030286">
    <property type="term" value="C:dynein complex"/>
    <property type="evidence" value="ECO:0007669"/>
    <property type="project" value="UniProtKB-KW"/>
</dbReference>
<evidence type="ECO:0008006" key="11">
    <source>
        <dbReference type="Google" id="ProtNLM"/>
    </source>
</evidence>